<protein>
    <submittedName>
        <fullName evidence="5">NTPase KAP family P-loop domain-containing protein 1</fullName>
    </submittedName>
</protein>
<keyword evidence="2" id="KW-0472">Membrane</keyword>
<sequence length="659" mass="75106">MDPLTPSIYTSTRGAPTSSSPQAMASFGPQYTGAVLDDVYAYGLSRALIKVAPPATVGLFSNCPGRTETVLKKIRTCMNREAEWREKKHKGDRPKPSSGNILSLLLSIVFLRPVWSEEEEQRRKRVRWIFVRFSAWHYAGSDKLWAGLVIRLFKAIQKDLGEIPLSVYRATQHPYPKKIQRGSQPSWKFQKFLFLPLWTAVLLAVTMSVGASIVLYRSGFRMKDESKLSWTTLLESVAIGAVGLPTMAGLRFFLHIFKNHFYSQGSNILKQMNSTTVSDQLGFMNKVRKEVAVLVDYIHFMEIFEQRKVRVVLEITNLDRCSPDKVIQTLEAINILLAGESVPFVSILAVDPRVIVKCLENSFLFSQANGYEFLNQIVTLPFNLPEMCIKSKCLAFRTLANSHLEVFTVEPEVSDDTETVKRSGQLSVLVHTDSTVPFIDKTKWDEAALEVALTWEIWAKKVKTITQEALEFIYDENKLLHTYLSGNSVHMRRIINSVRVSVIIMEAVYNGKALASDISAWVVLANNWPCRLSWILQCVEDWKQRADMDETLGELKPSKPLWEVFTESSQELQELSSCLKCILEQDGDPELFERFLKVDFRFTVGEVVRFKPCTVNLDHSIKKELARLRENRQRNITTKLQMGHIGNMRTEDICIELSS</sequence>
<dbReference type="KEGG" id="char:105909659"/>
<dbReference type="AlphaFoldDB" id="A0A6P8FKI0"/>
<gene>
    <name evidence="5" type="primary">LOC105909659</name>
</gene>
<feature type="compositionally biased region" description="Polar residues" evidence="1">
    <location>
        <begin position="7"/>
        <end position="23"/>
    </location>
</feature>
<evidence type="ECO:0000259" key="3">
    <source>
        <dbReference type="Pfam" id="PF07693"/>
    </source>
</evidence>
<keyword evidence="2" id="KW-0812">Transmembrane</keyword>
<feature type="transmembrane region" description="Helical" evidence="2">
    <location>
        <begin position="192"/>
        <end position="216"/>
    </location>
</feature>
<evidence type="ECO:0000256" key="1">
    <source>
        <dbReference type="SAM" id="MobiDB-lite"/>
    </source>
</evidence>
<dbReference type="PANTHER" id="PTHR22674">
    <property type="entry name" value="NTPASE, KAP FAMILY P-LOOP DOMAIN-CONTAINING 1"/>
    <property type="match status" value="1"/>
</dbReference>
<dbReference type="InterPro" id="IPR011646">
    <property type="entry name" value="KAP_P-loop"/>
</dbReference>
<evidence type="ECO:0000313" key="4">
    <source>
        <dbReference type="Proteomes" id="UP000515152"/>
    </source>
</evidence>
<dbReference type="OrthoDB" id="10015264at2759"/>
<dbReference type="PANTHER" id="PTHR22674:SF6">
    <property type="entry name" value="NTPASE KAP FAMILY P-LOOP DOMAIN-CONTAINING PROTEIN 1"/>
    <property type="match status" value="1"/>
</dbReference>
<proteinExistence type="predicted"/>
<evidence type="ECO:0000313" key="5">
    <source>
        <dbReference type="RefSeq" id="XP_031428773.1"/>
    </source>
</evidence>
<dbReference type="GeneID" id="105909659"/>
<evidence type="ECO:0000256" key="2">
    <source>
        <dbReference type="SAM" id="Phobius"/>
    </source>
</evidence>
<dbReference type="InterPro" id="IPR052754">
    <property type="entry name" value="NTPase_KAP_P-loop"/>
</dbReference>
<feature type="transmembrane region" description="Helical" evidence="2">
    <location>
        <begin position="236"/>
        <end position="254"/>
    </location>
</feature>
<keyword evidence="4" id="KW-1185">Reference proteome</keyword>
<feature type="domain" description="KAP NTPase" evidence="3">
    <location>
        <begin position="110"/>
        <end position="498"/>
    </location>
</feature>
<keyword evidence="2" id="KW-1133">Transmembrane helix</keyword>
<name>A0A6P8FKI0_CLUHA</name>
<feature type="region of interest" description="Disordered" evidence="1">
    <location>
        <begin position="1"/>
        <end position="23"/>
    </location>
</feature>
<dbReference type="Proteomes" id="UP000515152">
    <property type="component" value="Chromosome 9"/>
</dbReference>
<reference evidence="5" key="1">
    <citation type="submission" date="2025-08" db="UniProtKB">
        <authorList>
            <consortium name="RefSeq"/>
        </authorList>
    </citation>
    <scope>IDENTIFICATION</scope>
</reference>
<dbReference type="RefSeq" id="XP_031428773.1">
    <property type="nucleotide sequence ID" value="XM_031572913.1"/>
</dbReference>
<dbReference type="Pfam" id="PF07693">
    <property type="entry name" value="KAP_NTPase"/>
    <property type="match status" value="1"/>
</dbReference>
<accession>A0A6P8FKI0</accession>
<organism evidence="4 5">
    <name type="scientific">Clupea harengus</name>
    <name type="common">Atlantic herring</name>
    <dbReference type="NCBI Taxonomy" id="7950"/>
    <lineage>
        <taxon>Eukaryota</taxon>
        <taxon>Metazoa</taxon>
        <taxon>Chordata</taxon>
        <taxon>Craniata</taxon>
        <taxon>Vertebrata</taxon>
        <taxon>Euteleostomi</taxon>
        <taxon>Actinopterygii</taxon>
        <taxon>Neopterygii</taxon>
        <taxon>Teleostei</taxon>
        <taxon>Clupei</taxon>
        <taxon>Clupeiformes</taxon>
        <taxon>Clupeoidei</taxon>
        <taxon>Clupeidae</taxon>
        <taxon>Clupea</taxon>
    </lineage>
</organism>